<dbReference type="SUPFAM" id="SSF53067">
    <property type="entry name" value="Actin-like ATPase domain"/>
    <property type="match status" value="2"/>
</dbReference>
<dbReference type="Proteomes" id="UP000007468">
    <property type="component" value="Chromosome"/>
</dbReference>
<comment type="similarity">
    <text evidence="1">Belongs to the GppA/Ppx family.</text>
</comment>
<dbReference type="Gene3D" id="1.10.3210.10">
    <property type="entry name" value="Hypothetical protein af1432"/>
    <property type="match status" value="1"/>
</dbReference>
<sequence length="504" mass="58109">MEIIAIIHICADSVRMIQIKLNRDNAYNLIEKYREPIDIFGKLDSNGNILSDAISSLITILKNFQSICEAKKVDKSIIIGTETLRSVSNSNIVVDLIKKKVGIPIELISEEQQCYYDMLSTSAFVEYPNGLIFDLSAGSFQLIHMKHRTMESFYSFPEGAIQLGHVFGDTSLSKEEKENKVNAIADRVIQQVPWLSKLENLPVIAMGRNIRYIARLDMYLRKYPLDIVHGYSIDIDRIDYLYENFNLEVLEDWEKHEDIEHDYNILLGAIFFTKTLLQKLSVSSITISGNGLKEGVFYNYLMKEKKLIIRSPLMHSIENIIKLMELDSLHAFQIRWLAMEIFTNIREVLNLPETTDIDLHQIVNTSALLHDSGSVINYYNHHHHSFWVILNSPICGLTHKELLMSAYIASFHRKNNSYITFEQYSEILTEDDINIIRKLGVILKLAESLDKRMDNVVKNIDFTITDTEIVMEISASIYLDMELRDASRILDEFETIIGKKLILK</sequence>
<dbReference type="GO" id="GO:0006357">
    <property type="term" value="P:regulation of transcription by RNA polymerase II"/>
    <property type="evidence" value="ECO:0007669"/>
    <property type="project" value="TreeGrafter"/>
</dbReference>
<reference evidence="5" key="1">
    <citation type="submission" date="2010-12" db="EMBL/GenBank/DDBJ databases">
        <title>The genome sequence of Filifactor alocis strain ATCC 35896.</title>
        <authorList>
            <consortium name="The Broad Institute Genome Sequencing Platform"/>
            <person name="Ward D."/>
            <person name="Earl A."/>
            <person name="Feldgarden M."/>
            <person name="Young S.K."/>
            <person name="Gargeya S."/>
            <person name="Zeng Q."/>
            <person name="Alvarado L."/>
            <person name="Berlin A."/>
            <person name="Bochicchio J."/>
            <person name="Chapman S.B."/>
            <person name="Chen Z."/>
            <person name="Freedman E."/>
            <person name="Gellesch M."/>
            <person name="Goldberg J."/>
            <person name="Griggs A."/>
            <person name="Gujja S."/>
            <person name="Heilman E."/>
            <person name="Heiman D."/>
            <person name="Howarth C."/>
            <person name="Mehta T."/>
            <person name="Neiman D."/>
            <person name="Pearson M."/>
            <person name="Roberts A."/>
            <person name="Saif S."/>
            <person name="Shea T."/>
            <person name="Shenoy N."/>
            <person name="Sisk P."/>
            <person name="Stolte C."/>
            <person name="Sykes S."/>
            <person name="White J."/>
            <person name="Yandava C."/>
            <person name="Izard J."/>
            <person name="Blanton J.M."/>
            <person name="Baranova O.V."/>
            <person name="Tanner A.C."/>
            <person name="Dewhirst F.E."/>
            <person name="Haas B."/>
            <person name="Nusbaum C."/>
            <person name="Birren B."/>
        </authorList>
    </citation>
    <scope>NUCLEOTIDE SEQUENCE [LARGE SCALE GENOMIC DNA]</scope>
    <source>
        <strain evidence="5">ATCC 35896 / D40 B5</strain>
    </source>
</reference>
<feature type="domain" description="Ppx/GppA phosphatase N-terminal" evidence="2">
    <location>
        <begin position="38"/>
        <end position="303"/>
    </location>
</feature>
<dbReference type="PANTHER" id="PTHR30005:SF0">
    <property type="entry name" value="RETROGRADE REGULATION PROTEIN 2"/>
    <property type="match status" value="1"/>
</dbReference>
<proteinExistence type="inferred from homology"/>
<dbReference type="InterPro" id="IPR048950">
    <property type="entry name" value="Ppx_GppA_C"/>
</dbReference>
<dbReference type="EMBL" id="CP002390">
    <property type="protein sequence ID" value="EFE28676.1"/>
    <property type="molecule type" value="Genomic_DNA"/>
</dbReference>
<dbReference type="InterPro" id="IPR003695">
    <property type="entry name" value="Ppx_GppA_N"/>
</dbReference>
<dbReference type="RefSeq" id="WP_014262634.1">
    <property type="nucleotide sequence ID" value="NC_016630.1"/>
</dbReference>
<dbReference type="Pfam" id="PF02541">
    <property type="entry name" value="Ppx-GppA"/>
    <property type="match status" value="1"/>
</dbReference>
<dbReference type="SUPFAM" id="SSF109604">
    <property type="entry name" value="HD-domain/PDEase-like"/>
    <property type="match status" value="1"/>
</dbReference>
<dbReference type="Gene3D" id="3.30.420.150">
    <property type="entry name" value="Exopolyphosphatase. Domain 2"/>
    <property type="match status" value="1"/>
</dbReference>
<keyword evidence="5" id="KW-1185">Reference proteome</keyword>
<name>D6GSN5_FILAD</name>
<dbReference type="PATRIC" id="fig|546269.5.peg.1069"/>
<dbReference type="InterPro" id="IPR043129">
    <property type="entry name" value="ATPase_NBD"/>
</dbReference>
<gene>
    <name evidence="4" type="ordered locus">HMPREF0389_00593</name>
</gene>
<dbReference type="OrthoDB" id="9807195at2"/>
<evidence type="ECO:0000259" key="3">
    <source>
        <dbReference type="Pfam" id="PF21447"/>
    </source>
</evidence>
<dbReference type="Gene3D" id="3.30.420.40">
    <property type="match status" value="1"/>
</dbReference>
<protein>
    <submittedName>
        <fullName evidence="4">Ppx/GppA phosphatase family protein</fullName>
    </submittedName>
</protein>
<dbReference type="KEGG" id="faa:HMPREF0389_00593"/>
<dbReference type="eggNOG" id="COG0248">
    <property type="taxonomic scope" value="Bacteria"/>
</dbReference>
<dbReference type="PANTHER" id="PTHR30005">
    <property type="entry name" value="EXOPOLYPHOSPHATASE"/>
    <property type="match status" value="1"/>
</dbReference>
<dbReference type="AlphaFoldDB" id="D6GSN5"/>
<dbReference type="Pfam" id="PF21447">
    <property type="entry name" value="Ppx-GppA_III"/>
    <property type="match status" value="1"/>
</dbReference>
<evidence type="ECO:0000259" key="2">
    <source>
        <dbReference type="Pfam" id="PF02541"/>
    </source>
</evidence>
<evidence type="ECO:0000313" key="5">
    <source>
        <dbReference type="Proteomes" id="UP000007468"/>
    </source>
</evidence>
<organism evidence="4 5">
    <name type="scientific">Filifactor alocis (strain ATCC 35896 / CCUG 47790 / D40 B5)</name>
    <name type="common">Fusobacterium alocis</name>
    <dbReference type="NCBI Taxonomy" id="546269"/>
    <lineage>
        <taxon>Bacteria</taxon>
        <taxon>Bacillati</taxon>
        <taxon>Bacillota</taxon>
        <taxon>Clostridia</taxon>
        <taxon>Peptostreptococcales</taxon>
        <taxon>Filifactoraceae</taxon>
        <taxon>Filifactor</taxon>
    </lineage>
</organism>
<evidence type="ECO:0000256" key="1">
    <source>
        <dbReference type="ARBA" id="ARBA00007125"/>
    </source>
</evidence>
<evidence type="ECO:0000313" key="4">
    <source>
        <dbReference type="EMBL" id="EFE28676.1"/>
    </source>
</evidence>
<dbReference type="STRING" id="546269.HMPREF0389_00593"/>
<accession>D6GSN5</accession>
<feature type="domain" description="Ppx/GppA phosphatase C-terminal" evidence="3">
    <location>
        <begin position="315"/>
        <end position="465"/>
    </location>
</feature>
<dbReference type="InterPro" id="IPR050273">
    <property type="entry name" value="GppA/Ppx_hydrolase"/>
</dbReference>